<name>A0A2L1GKY0_9BACT</name>
<dbReference type="InterPro" id="IPR051198">
    <property type="entry name" value="BchE-like"/>
</dbReference>
<evidence type="ECO:0000313" key="7">
    <source>
        <dbReference type="EMBL" id="AVD70341.1"/>
    </source>
</evidence>
<organism evidence="7 8">
    <name type="scientific">Desulfobulbus oralis</name>
    <dbReference type="NCBI Taxonomy" id="1986146"/>
    <lineage>
        <taxon>Bacteria</taxon>
        <taxon>Pseudomonadati</taxon>
        <taxon>Thermodesulfobacteriota</taxon>
        <taxon>Desulfobulbia</taxon>
        <taxon>Desulfobulbales</taxon>
        <taxon>Desulfobulbaceae</taxon>
        <taxon>Desulfobulbus</taxon>
    </lineage>
</organism>
<dbReference type="GO" id="GO:0003824">
    <property type="term" value="F:catalytic activity"/>
    <property type="evidence" value="ECO:0007669"/>
    <property type="project" value="InterPro"/>
</dbReference>
<dbReference type="Proteomes" id="UP000239867">
    <property type="component" value="Chromosome"/>
</dbReference>
<dbReference type="GO" id="GO:0051536">
    <property type="term" value="F:iron-sulfur cluster binding"/>
    <property type="evidence" value="ECO:0007669"/>
    <property type="project" value="UniProtKB-KW"/>
</dbReference>
<dbReference type="PANTHER" id="PTHR43409">
    <property type="entry name" value="ANAEROBIC MAGNESIUM-PROTOPORPHYRIN IX MONOMETHYL ESTER CYCLASE-RELATED"/>
    <property type="match status" value="1"/>
</dbReference>
<proteinExistence type="predicted"/>
<evidence type="ECO:0000313" key="8">
    <source>
        <dbReference type="Proteomes" id="UP000239867"/>
    </source>
</evidence>
<sequence length="341" mass="38476">MFIRTPQGRKAARLHDATMPLTGTGQALALAAARRICKSPQQETIMLERFTEPAYRAPCHANDLLLRITQGCTWNRCHFCNMSREHQFLSVTSEELEEQLRYFADAYPRNTPIWFVGANPLVLPTATLLAHIALVRRYFPDFAAITLQTRVADVLHKTLSDLQRLRAAGLSEIFLGVESGDDETLRFINKGQSAAQALAAMRKLNEAEIALAPMYIIGGGGKGTAERNAIRTAELLNQVRCKIISTTGLTVFPGAPFWAMRERGELTEMPEYEKVQELLAFVEHYTGESFLYCLHYLNPLHFTASLPRDKAEIVENLRCFLREHTPEEVEELVNRQEKASI</sequence>
<dbReference type="SUPFAM" id="SSF102114">
    <property type="entry name" value="Radical SAM enzymes"/>
    <property type="match status" value="1"/>
</dbReference>
<keyword evidence="4" id="KW-0408">Iron</keyword>
<reference evidence="7 8" key="1">
    <citation type="journal article" date="2018" name="MBio">
        <title>Insights into the evolution of host association through the isolation and characterization of a novel human periodontal pathobiont, Desulfobulbus oralis.</title>
        <authorList>
            <person name="Cross K.L."/>
            <person name="Chirania P."/>
            <person name="Xiong W."/>
            <person name="Beall C.J."/>
            <person name="Elkins J.G."/>
            <person name="Giannone R.J."/>
            <person name="Griffen A.L."/>
            <person name="Guss A.M."/>
            <person name="Hettich R.L."/>
            <person name="Joshi S.S."/>
            <person name="Mokrzan E.M."/>
            <person name="Martin R.K."/>
            <person name="Zhulin I.B."/>
            <person name="Leys E.J."/>
            <person name="Podar M."/>
        </authorList>
    </citation>
    <scope>NUCLEOTIDE SEQUENCE [LARGE SCALE GENOMIC DNA]</scope>
    <source>
        <strain evidence="7 8">ORNL</strain>
    </source>
</reference>
<dbReference type="PROSITE" id="PS51918">
    <property type="entry name" value="RADICAL_SAM"/>
    <property type="match status" value="1"/>
</dbReference>
<protein>
    <recommendedName>
        <fullName evidence="6">Radical SAM core domain-containing protein</fullName>
    </recommendedName>
</protein>
<comment type="cofactor">
    <cofactor evidence="1">
        <name>[4Fe-4S] cluster</name>
        <dbReference type="ChEBI" id="CHEBI:49883"/>
    </cofactor>
</comment>
<gene>
    <name evidence="7" type="ORF">CAY53_01590</name>
</gene>
<dbReference type="SFLD" id="SFLDS00029">
    <property type="entry name" value="Radical_SAM"/>
    <property type="match status" value="1"/>
</dbReference>
<dbReference type="InterPro" id="IPR006638">
    <property type="entry name" value="Elp3/MiaA/NifB-like_rSAM"/>
</dbReference>
<dbReference type="PANTHER" id="PTHR43409:SF4">
    <property type="entry name" value="RADICAL SAM SUPERFAMILY PROTEIN"/>
    <property type="match status" value="1"/>
</dbReference>
<dbReference type="SFLD" id="SFLDG01082">
    <property type="entry name" value="B12-binding_domain_containing"/>
    <property type="match status" value="1"/>
</dbReference>
<evidence type="ECO:0000256" key="3">
    <source>
        <dbReference type="ARBA" id="ARBA00022723"/>
    </source>
</evidence>
<dbReference type="AlphaFoldDB" id="A0A2L1GKY0"/>
<dbReference type="OrthoDB" id="5470216at2"/>
<dbReference type="RefSeq" id="WP_104935656.1">
    <property type="nucleotide sequence ID" value="NZ_CP021255.1"/>
</dbReference>
<dbReference type="InterPro" id="IPR007197">
    <property type="entry name" value="rSAM"/>
</dbReference>
<dbReference type="InterPro" id="IPR013785">
    <property type="entry name" value="Aldolase_TIM"/>
</dbReference>
<dbReference type="Pfam" id="PF04055">
    <property type="entry name" value="Radical_SAM"/>
    <property type="match status" value="1"/>
</dbReference>
<feature type="domain" description="Radical SAM core" evidence="6">
    <location>
        <begin position="58"/>
        <end position="288"/>
    </location>
</feature>
<dbReference type="EMBL" id="CP021255">
    <property type="protein sequence ID" value="AVD70341.1"/>
    <property type="molecule type" value="Genomic_DNA"/>
</dbReference>
<dbReference type="SFLD" id="SFLDG01095">
    <property type="entry name" value="Uncharacterised_Radical_SAM_Su"/>
    <property type="match status" value="1"/>
</dbReference>
<dbReference type="SMART" id="SM00729">
    <property type="entry name" value="Elp3"/>
    <property type="match status" value="1"/>
</dbReference>
<keyword evidence="2" id="KW-0949">S-adenosyl-L-methionine</keyword>
<evidence type="ECO:0000256" key="4">
    <source>
        <dbReference type="ARBA" id="ARBA00023004"/>
    </source>
</evidence>
<evidence type="ECO:0000256" key="2">
    <source>
        <dbReference type="ARBA" id="ARBA00022691"/>
    </source>
</evidence>
<accession>A0A2L1GKY0</accession>
<dbReference type="Gene3D" id="3.20.20.70">
    <property type="entry name" value="Aldolase class I"/>
    <property type="match status" value="1"/>
</dbReference>
<evidence type="ECO:0000256" key="5">
    <source>
        <dbReference type="ARBA" id="ARBA00023014"/>
    </source>
</evidence>
<dbReference type="CDD" id="cd01335">
    <property type="entry name" value="Radical_SAM"/>
    <property type="match status" value="1"/>
</dbReference>
<dbReference type="InterPro" id="IPR058240">
    <property type="entry name" value="rSAM_sf"/>
</dbReference>
<keyword evidence="8" id="KW-1185">Reference proteome</keyword>
<dbReference type="KEGG" id="deo:CAY53_01590"/>
<keyword evidence="5" id="KW-0411">Iron-sulfur</keyword>
<evidence type="ECO:0000259" key="6">
    <source>
        <dbReference type="PROSITE" id="PS51918"/>
    </source>
</evidence>
<evidence type="ECO:0000256" key="1">
    <source>
        <dbReference type="ARBA" id="ARBA00001966"/>
    </source>
</evidence>
<dbReference type="GO" id="GO:0046872">
    <property type="term" value="F:metal ion binding"/>
    <property type="evidence" value="ECO:0007669"/>
    <property type="project" value="UniProtKB-KW"/>
</dbReference>
<keyword evidence="3" id="KW-0479">Metal-binding</keyword>